<protein>
    <submittedName>
        <fullName evidence="6">Uncharacterized protein</fullName>
    </submittedName>
</protein>
<keyword evidence="4" id="KW-0964">Secreted</keyword>
<dbReference type="Pfam" id="PF05806">
    <property type="entry name" value="Noggin"/>
    <property type="match status" value="1"/>
</dbReference>
<dbReference type="SUPFAM" id="SSF57501">
    <property type="entry name" value="Cystine-knot cytokines"/>
    <property type="match status" value="1"/>
</dbReference>
<gene>
    <name evidence="6" type="ORF">QYM36_017027</name>
</gene>
<comment type="subcellular location">
    <subcellularLocation>
        <location evidence="1">Secreted</location>
    </subcellularLocation>
</comment>
<reference evidence="6" key="1">
    <citation type="submission" date="2023-07" db="EMBL/GenBank/DDBJ databases">
        <title>Chromosome-level genome assembly of Artemia franciscana.</title>
        <authorList>
            <person name="Jo E."/>
        </authorList>
    </citation>
    <scope>NUCLEOTIDE SEQUENCE</scope>
    <source>
        <tissue evidence="6">Whole body</tissue>
    </source>
</reference>
<dbReference type="PANTHER" id="PTHR39940">
    <property type="entry name" value="PROTHORACICOTROPIC HORMONE, ISOFORM F"/>
    <property type="match status" value="1"/>
</dbReference>
<dbReference type="InterPro" id="IPR029034">
    <property type="entry name" value="Cystine-knot_cytokine"/>
</dbReference>
<dbReference type="Proteomes" id="UP001187531">
    <property type="component" value="Unassembled WGS sequence"/>
</dbReference>
<evidence type="ECO:0000256" key="2">
    <source>
        <dbReference type="ARBA" id="ARBA00007480"/>
    </source>
</evidence>
<dbReference type="AlphaFoldDB" id="A0AA88H766"/>
<sequence>MTNLSKQLEINVVPPNRSPLFLPSGIDTFWDFWLMLDQKDTQKSEPHLEAFEYDKTSRQKTRHCNHYIPQLRSLMGTEFKRSIMAETDKKARNLEELNLEKGSIALSWECAVHYKWIDLEQNFYPRFLRTADCGARRCMNSLYSCRPKV</sequence>
<name>A0AA88H766_ARTSF</name>
<dbReference type="PANTHER" id="PTHR39940:SF1">
    <property type="entry name" value="PROTHORACICOTROPIC HORMONE, ISOFORM F"/>
    <property type="match status" value="1"/>
</dbReference>
<proteinExistence type="inferred from homology"/>
<dbReference type="InterPro" id="IPR052876">
    <property type="entry name" value="Insect_Hormone_Regulators"/>
</dbReference>
<keyword evidence="5" id="KW-0732">Signal</keyword>
<comment type="similarity">
    <text evidence="2">Belongs to the noggin family.</text>
</comment>
<keyword evidence="7" id="KW-1185">Reference proteome</keyword>
<evidence type="ECO:0000256" key="1">
    <source>
        <dbReference type="ARBA" id="ARBA00004613"/>
    </source>
</evidence>
<dbReference type="EMBL" id="JAVRJZ010000021">
    <property type="protein sequence ID" value="KAK2704839.1"/>
    <property type="molecule type" value="Genomic_DNA"/>
</dbReference>
<dbReference type="Gene3D" id="2.10.90.10">
    <property type="entry name" value="Cystine-knot cytokines"/>
    <property type="match status" value="1"/>
</dbReference>
<keyword evidence="3" id="KW-0217">Developmental protein</keyword>
<comment type="caution">
    <text evidence="6">The sequence shown here is derived from an EMBL/GenBank/DDBJ whole genome shotgun (WGS) entry which is preliminary data.</text>
</comment>
<accession>A0AA88H766</accession>
<evidence type="ECO:0000256" key="3">
    <source>
        <dbReference type="ARBA" id="ARBA00022473"/>
    </source>
</evidence>
<dbReference type="InterPro" id="IPR008717">
    <property type="entry name" value="Noggin"/>
</dbReference>
<dbReference type="GO" id="GO:0005576">
    <property type="term" value="C:extracellular region"/>
    <property type="evidence" value="ECO:0007669"/>
    <property type="project" value="UniProtKB-SubCell"/>
</dbReference>
<organism evidence="6 7">
    <name type="scientific">Artemia franciscana</name>
    <name type="common">Brine shrimp</name>
    <name type="synonym">Artemia sanfranciscana</name>
    <dbReference type="NCBI Taxonomy" id="6661"/>
    <lineage>
        <taxon>Eukaryota</taxon>
        <taxon>Metazoa</taxon>
        <taxon>Ecdysozoa</taxon>
        <taxon>Arthropoda</taxon>
        <taxon>Crustacea</taxon>
        <taxon>Branchiopoda</taxon>
        <taxon>Anostraca</taxon>
        <taxon>Artemiidae</taxon>
        <taxon>Artemia</taxon>
    </lineage>
</organism>
<evidence type="ECO:0000256" key="5">
    <source>
        <dbReference type="ARBA" id="ARBA00022729"/>
    </source>
</evidence>
<evidence type="ECO:0000313" key="6">
    <source>
        <dbReference type="EMBL" id="KAK2704839.1"/>
    </source>
</evidence>
<evidence type="ECO:0000313" key="7">
    <source>
        <dbReference type="Proteomes" id="UP001187531"/>
    </source>
</evidence>
<evidence type="ECO:0000256" key="4">
    <source>
        <dbReference type="ARBA" id="ARBA00022525"/>
    </source>
</evidence>